<dbReference type="Proteomes" id="UP000051298">
    <property type="component" value="Unassembled WGS sequence"/>
</dbReference>
<sequence>MGVLTVSSRELNQDVGRAKRAAEEGPVVITDRGRPAHVLLSWAEYRRLSGGPRNLAAVLAAPSLSDIPFEPEKLGLKAREVEFY</sequence>
<dbReference type="InterPro" id="IPR006442">
    <property type="entry name" value="Antitoxin_Phd/YefM"/>
</dbReference>
<proteinExistence type="inferred from homology"/>
<reference evidence="3 4" key="1">
    <citation type="submission" date="2015-09" db="EMBL/GenBank/DDBJ databases">
        <authorList>
            <consortium name="Swine Surveillance"/>
        </authorList>
    </citation>
    <scope>NUCLEOTIDE SEQUENCE [LARGE SCALE GENOMIC DNA]</scope>
    <source>
        <strain evidence="3 4">CECT 5294</strain>
    </source>
</reference>
<dbReference type="Gene3D" id="3.40.1620.10">
    <property type="entry name" value="YefM-like domain"/>
    <property type="match status" value="1"/>
</dbReference>
<dbReference type="InterPro" id="IPR036165">
    <property type="entry name" value="YefM-like_sf"/>
</dbReference>
<evidence type="ECO:0000256" key="2">
    <source>
        <dbReference type="RuleBase" id="RU362080"/>
    </source>
</evidence>
<dbReference type="AlphaFoldDB" id="A0A0P1EVJ0"/>
<protein>
    <recommendedName>
        <fullName evidence="2">Antitoxin</fullName>
    </recommendedName>
</protein>
<accession>A0A0P1EVJ0</accession>
<organism evidence="3 4">
    <name type="scientific">Thalassobacter stenotrophicus</name>
    <dbReference type="NCBI Taxonomy" id="266809"/>
    <lineage>
        <taxon>Bacteria</taxon>
        <taxon>Pseudomonadati</taxon>
        <taxon>Pseudomonadota</taxon>
        <taxon>Alphaproteobacteria</taxon>
        <taxon>Rhodobacterales</taxon>
        <taxon>Roseobacteraceae</taxon>
        <taxon>Thalassobacter</taxon>
    </lineage>
</organism>
<evidence type="ECO:0000256" key="1">
    <source>
        <dbReference type="ARBA" id="ARBA00009981"/>
    </source>
</evidence>
<name>A0A0P1EVJ0_9RHOB</name>
<gene>
    <name evidence="3" type="ORF">THS5294_00306</name>
</gene>
<dbReference type="Pfam" id="PF02604">
    <property type="entry name" value="PhdYeFM_antitox"/>
    <property type="match status" value="1"/>
</dbReference>
<dbReference type="RefSeq" id="WP_058122337.1">
    <property type="nucleotide sequence ID" value="NZ_CP107618.1"/>
</dbReference>
<comment type="similarity">
    <text evidence="1 2">Belongs to the phD/YefM antitoxin family.</text>
</comment>
<dbReference type="NCBIfam" id="TIGR01552">
    <property type="entry name" value="phd_fam"/>
    <property type="match status" value="1"/>
</dbReference>
<dbReference type="SUPFAM" id="SSF143120">
    <property type="entry name" value="YefM-like"/>
    <property type="match status" value="1"/>
</dbReference>
<comment type="function">
    <text evidence="2">Antitoxin component of a type II toxin-antitoxin (TA) system.</text>
</comment>
<evidence type="ECO:0000313" key="4">
    <source>
        <dbReference type="Proteomes" id="UP000051298"/>
    </source>
</evidence>
<dbReference type="EMBL" id="CYRX01000008">
    <property type="protein sequence ID" value="CUH59025.1"/>
    <property type="molecule type" value="Genomic_DNA"/>
</dbReference>
<evidence type="ECO:0000313" key="3">
    <source>
        <dbReference type="EMBL" id="CUH59025.1"/>
    </source>
</evidence>